<protein>
    <submittedName>
        <fullName evidence="2">Uncharacterized protein</fullName>
    </submittedName>
</protein>
<accession>A0A1E7EY20</accession>
<keyword evidence="3" id="KW-1185">Reference proteome</keyword>
<organism evidence="2 3">
    <name type="scientific">Fragilariopsis cylindrus CCMP1102</name>
    <dbReference type="NCBI Taxonomy" id="635003"/>
    <lineage>
        <taxon>Eukaryota</taxon>
        <taxon>Sar</taxon>
        <taxon>Stramenopiles</taxon>
        <taxon>Ochrophyta</taxon>
        <taxon>Bacillariophyta</taxon>
        <taxon>Bacillariophyceae</taxon>
        <taxon>Bacillariophycidae</taxon>
        <taxon>Bacillariales</taxon>
        <taxon>Bacillariaceae</taxon>
        <taxon>Fragilariopsis</taxon>
    </lineage>
</organism>
<feature type="region of interest" description="Disordered" evidence="1">
    <location>
        <begin position="118"/>
        <end position="189"/>
    </location>
</feature>
<sequence>MDLENLKATESILSLLSVSDLTPDEKGQVIRNATGSSLFVAANNNNNNVFNELITYYNNGGSGGYLKSNDDGNEGSRNGGEITFVDFRNHLLDSGQVDKIVVVNNNLARVILYPGSKGIPHNNHDTLSSSSSSSAGDSRSNRSRRDGGHAADNTILEFNKSSSTNNTIESSSSASESLGSSSSTGNNTPVYHFYIGSVESFEEKLSKAQYGGSGG</sequence>
<dbReference type="Proteomes" id="UP000095751">
    <property type="component" value="Unassembled WGS sequence"/>
</dbReference>
<feature type="compositionally biased region" description="Low complexity" evidence="1">
    <location>
        <begin position="161"/>
        <end position="188"/>
    </location>
</feature>
<gene>
    <name evidence="2" type="ORF">FRACYDRAFT_271144</name>
</gene>
<proteinExistence type="predicted"/>
<evidence type="ECO:0000313" key="2">
    <source>
        <dbReference type="EMBL" id="OEU10433.1"/>
    </source>
</evidence>
<dbReference type="AlphaFoldDB" id="A0A1E7EY20"/>
<evidence type="ECO:0000313" key="3">
    <source>
        <dbReference type="Proteomes" id="UP000095751"/>
    </source>
</evidence>
<dbReference type="InParanoid" id="A0A1E7EY20"/>
<dbReference type="Gene3D" id="3.40.1690.20">
    <property type="match status" value="1"/>
</dbReference>
<feature type="compositionally biased region" description="Low complexity" evidence="1">
    <location>
        <begin position="128"/>
        <end position="138"/>
    </location>
</feature>
<name>A0A1E7EY20_9STRA</name>
<dbReference type="EMBL" id="KV784372">
    <property type="protein sequence ID" value="OEU10433.1"/>
    <property type="molecule type" value="Genomic_DNA"/>
</dbReference>
<feature type="compositionally biased region" description="Basic and acidic residues" evidence="1">
    <location>
        <begin position="139"/>
        <end position="149"/>
    </location>
</feature>
<evidence type="ECO:0000256" key="1">
    <source>
        <dbReference type="SAM" id="MobiDB-lite"/>
    </source>
</evidence>
<reference evidence="2 3" key="1">
    <citation type="submission" date="2016-09" db="EMBL/GenBank/DDBJ databases">
        <title>Extensive genetic diversity and differential bi-allelic expression allows diatom success in the polar Southern Ocean.</title>
        <authorList>
            <consortium name="DOE Joint Genome Institute"/>
            <person name="Mock T."/>
            <person name="Otillar R.P."/>
            <person name="Strauss J."/>
            <person name="Dupont C."/>
            <person name="Frickenhaus S."/>
            <person name="Maumus F."/>
            <person name="Mcmullan M."/>
            <person name="Sanges R."/>
            <person name="Schmutz J."/>
            <person name="Toseland A."/>
            <person name="Valas R."/>
            <person name="Veluchamy A."/>
            <person name="Ward B.J."/>
            <person name="Allen A."/>
            <person name="Barry K."/>
            <person name="Falciatore A."/>
            <person name="Ferrante M."/>
            <person name="Fortunato A.E."/>
            <person name="Gloeckner G."/>
            <person name="Gruber A."/>
            <person name="Hipkin R."/>
            <person name="Janech M."/>
            <person name="Kroth P."/>
            <person name="Leese F."/>
            <person name="Lindquist E."/>
            <person name="Lyon B.R."/>
            <person name="Martin J."/>
            <person name="Mayer C."/>
            <person name="Parker M."/>
            <person name="Quesneville H."/>
            <person name="Raymond J."/>
            <person name="Uhlig C."/>
            <person name="Valentin K.U."/>
            <person name="Worden A.Z."/>
            <person name="Armbrust E.V."/>
            <person name="Bowler C."/>
            <person name="Green B."/>
            <person name="Moulton V."/>
            <person name="Van Oosterhout C."/>
            <person name="Grigoriev I."/>
        </authorList>
    </citation>
    <scope>NUCLEOTIDE SEQUENCE [LARGE SCALE GENOMIC DNA]</scope>
    <source>
        <strain evidence="2 3">CCMP1102</strain>
    </source>
</reference>
<dbReference type="KEGG" id="fcy:FRACYDRAFT_271144"/>